<evidence type="ECO:0000256" key="4">
    <source>
        <dbReference type="ARBA" id="ARBA00022670"/>
    </source>
</evidence>
<keyword evidence="13 15" id="KW-0472">Membrane</keyword>
<dbReference type="InterPro" id="IPR037219">
    <property type="entry name" value="Peptidase_M41-like"/>
</dbReference>
<dbReference type="InterPro" id="IPR003959">
    <property type="entry name" value="ATPase_AAA_core"/>
</dbReference>
<dbReference type="GO" id="GO:0004222">
    <property type="term" value="F:metalloendopeptidase activity"/>
    <property type="evidence" value="ECO:0007669"/>
    <property type="project" value="InterPro"/>
</dbReference>
<dbReference type="InterPro" id="IPR003593">
    <property type="entry name" value="AAA+_ATPase"/>
</dbReference>
<comment type="similarity">
    <text evidence="2 15">In the C-terminal section; belongs to the peptidase M41 family.</text>
</comment>
<evidence type="ECO:0000313" key="19">
    <source>
        <dbReference type="EMBL" id="OHA58988.1"/>
    </source>
</evidence>
<evidence type="ECO:0000256" key="7">
    <source>
        <dbReference type="ARBA" id="ARBA00022741"/>
    </source>
</evidence>
<keyword evidence="17" id="KW-0175">Coiled coil</keyword>
<evidence type="ECO:0000256" key="12">
    <source>
        <dbReference type="ARBA" id="ARBA00023049"/>
    </source>
</evidence>
<keyword evidence="7 15" id="KW-0547">Nucleotide-binding</keyword>
<dbReference type="EC" id="3.4.24.-" evidence="15"/>
<dbReference type="Gene3D" id="3.40.50.300">
    <property type="entry name" value="P-loop containing nucleotide triphosphate hydrolases"/>
    <property type="match status" value="1"/>
</dbReference>
<evidence type="ECO:0000256" key="15">
    <source>
        <dbReference type="HAMAP-Rule" id="MF_01458"/>
    </source>
</evidence>
<dbReference type="Pfam" id="PF01434">
    <property type="entry name" value="Peptidase_M41"/>
    <property type="match status" value="1"/>
</dbReference>
<proteinExistence type="inferred from homology"/>
<dbReference type="GO" id="GO:0008270">
    <property type="term" value="F:zinc ion binding"/>
    <property type="evidence" value="ECO:0007669"/>
    <property type="project" value="UniProtKB-UniRule"/>
</dbReference>
<dbReference type="PROSITE" id="PS00674">
    <property type="entry name" value="AAA"/>
    <property type="match status" value="1"/>
</dbReference>
<comment type="subcellular location">
    <subcellularLocation>
        <location evidence="15">Cell membrane</location>
        <topology evidence="15">Multi-pass membrane protein</topology>
        <orientation evidence="15">Cytoplasmic side</orientation>
    </subcellularLocation>
    <subcellularLocation>
        <location evidence="1">Membrane</location>
    </subcellularLocation>
</comment>
<evidence type="ECO:0000256" key="11">
    <source>
        <dbReference type="ARBA" id="ARBA00022989"/>
    </source>
</evidence>
<comment type="caution">
    <text evidence="19">The sequence shown here is derived from an EMBL/GenBank/DDBJ whole genome shotgun (WGS) entry which is preliminary data.</text>
</comment>
<dbReference type="SMART" id="SM00382">
    <property type="entry name" value="AAA"/>
    <property type="match status" value="1"/>
</dbReference>
<dbReference type="GO" id="GO:0051301">
    <property type="term" value="P:cell division"/>
    <property type="evidence" value="ECO:0007669"/>
    <property type="project" value="UniProtKB-KW"/>
</dbReference>
<dbReference type="InterPro" id="IPR041569">
    <property type="entry name" value="AAA_lid_3"/>
</dbReference>
<dbReference type="InterPro" id="IPR000642">
    <property type="entry name" value="Peptidase_M41"/>
</dbReference>
<dbReference type="FunFam" id="1.10.8.60:FF:000001">
    <property type="entry name" value="ATP-dependent zinc metalloprotease FtsH"/>
    <property type="match status" value="1"/>
</dbReference>
<comment type="subunit">
    <text evidence="15">Homohexamer.</text>
</comment>
<comment type="function">
    <text evidence="15">Acts as a processive, ATP-dependent zinc metallopeptidase for both cytoplasmic and membrane proteins. Plays a role in the quality control of integral membrane proteins.</text>
</comment>
<dbReference type="CDD" id="cd19501">
    <property type="entry name" value="RecA-like_FtsH"/>
    <property type="match status" value="1"/>
</dbReference>
<feature type="transmembrane region" description="Helical" evidence="15">
    <location>
        <begin position="98"/>
        <end position="122"/>
    </location>
</feature>
<dbReference type="PANTHER" id="PTHR23076">
    <property type="entry name" value="METALLOPROTEASE M41 FTSH"/>
    <property type="match status" value="1"/>
</dbReference>
<dbReference type="GO" id="GO:0030163">
    <property type="term" value="P:protein catabolic process"/>
    <property type="evidence" value="ECO:0007669"/>
    <property type="project" value="UniProtKB-UniRule"/>
</dbReference>
<evidence type="ECO:0000256" key="6">
    <source>
        <dbReference type="ARBA" id="ARBA00022723"/>
    </source>
</evidence>
<evidence type="ECO:0000256" key="5">
    <source>
        <dbReference type="ARBA" id="ARBA00022692"/>
    </source>
</evidence>
<accession>A0A1G2QF02</accession>
<dbReference type="SUPFAM" id="SSF52540">
    <property type="entry name" value="P-loop containing nucleoside triphosphate hydrolases"/>
    <property type="match status" value="1"/>
</dbReference>
<keyword evidence="6 15" id="KW-0479">Metal-binding</keyword>
<feature type="active site" evidence="15">
    <location>
        <position position="419"/>
    </location>
</feature>
<keyword evidence="11 15" id="KW-1133">Transmembrane helix</keyword>
<evidence type="ECO:0000256" key="1">
    <source>
        <dbReference type="ARBA" id="ARBA00004370"/>
    </source>
</evidence>
<evidence type="ECO:0000256" key="2">
    <source>
        <dbReference type="ARBA" id="ARBA00010044"/>
    </source>
</evidence>
<comment type="similarity">
    <text evidence="14 15">In the central section; belongs to the AAA ATPase family.</text>
</comment>
<dbReference type="HAMAP" id="MF_01458">
    <property type="entry name" value="FtsH"/>
    <property type="match status" value="1"/>
</dbReference>
<feature type="binding site" evidence="15">
    <location>
        <begin position="196"/>
        <end position="203"/>
    </location>
    <ligand>
        <name>ATP</name>
        <dbReference type="ChEBI" id="CHEBI:30616"/>
    </ligand>
</feature>
<dbReference type="GO" id="GO:0016887">
    <property type="term" value="F:ATP hydrolysis activity"/>
    <property type="evidence" value="ECO:0007669"/>
    <property type="project" value="UniProtKB-UniRule"/>
</dbReference>
<keyword evidence="19" id="KW-0132">Cell division</keyword>
<dbReference type="Pfam" id="PF17862">
    <property type="entry name" value="AAA_lid_3"/>
    <property type="match status" value="1"/>
</dbReference>
<dbReference type="GO" id="GO:0005524">
    <property type="term" value="F:ATP binding"/>
    <property type="evidence" value="ECO:0007669"/>
    <property type="project" value="UniProtKB-UniRule"/>
</dbReference>
<dbReference type="InterPro" id="IPR005936">
    <property type="entry name" value="FtsH"/>
</dbReference>
<evidence type="ECO:0000256" key="13">
    <source>
        <dbReference type="ARBA" id="ARBA00023136"/>
    </source>
</evidence>
<evidence type="ECO:0000256" key="14">
    <source>
        <dbReference type="ARBA" id="ARBA00061570"/>
    </source>
</evidence>
<dbReference type="FunFam" id="3.40.50.300:FF:000001">
    <property type="entry name" value="ATP-dependent zinc metalloprotease FtsH"/>
    <property type="match status" value="1"/>
</dbReference>
<evidence type="ECO:0000313" key="20">
    <source>
        <dbReference type="Proteomes" id="UP000177043"/>
    </source>
</evidence>
<reference evidence="19 20" key="1">
    <citation type="journal article" date="2016" name="Nat. Commun.">
        <title>Thousands of microbial genomes shed light on interconnected biogeochemical processes in an aquifer system.</title>
        <authorList>
            <person name="Anantharaman K."/>
            <person name="Brown C.T."/>
            <person name="Hug L.A."/>
            <person name="Sharon I."/>
            <person name="Castelle C.J."/>
            <person name="Probst A.J."/>
            <person name="Thomas B.C."/>
            <person name="Singh A."/>
            <person name="Wilkins M.J."/>
            <person name="Karaoz U."/>
            <person name="Brodie E.L."/>
            <person name="Williams K.H."/>
            <person name="Hubbard S.S."/>
            <person name="Banfield J.F."/>
        </authorList>
    </citation>
    <scope>NUCLEOTIDE SEQUENCE [LARGE SCALE GENOMIC DNA]</scope>
</reference>
<comment type="similarity">
    <text evidence="16">Belongs to the AAA ATPase family.</text>
</comment>
<dbReference type="Pfam" id="PF06480">
    <property type="entry name" value="FtsH_ext"/>
    <property type="match status" value="1"/>
</dbReference>
<keyword evidence="12 15" id="KW-0482">Metalloprotease</keyword>
<dbReference type="InterPro" id="IPR011546">
    <property type="entry name" value="Pept_M41_FtsH_extracell"/>
</dbReference>
<protein>
    <recommendedName>
        <fullName evidence="15">ATP-dependent zinc metalloprotease FtsH</fullName>
        <ecNumber evidence="15">3.4.24.-</ecNumber>
    </recommendedName>
</protein>
<dbReference type="SUPFAM" id="SSF140990">
    <property type="entry name" value="FtsH protease domain-like"/>
    <property type="match status" value="1"/>
</dbReference>
<gene>
    <name evidence="15" type="primary">ftsH</name>
    <name evidence="19" type="ORF">A2571_00075</name>
</gene>
<dbReference type="Gene3D" id="1.10.8.60">
    <property type="match status" value="1"/>
</dbReference>
<dbReference type="PANTHER" id="PTHR23076:SF97">
    <property type="entry name" value="ATP-DEPENDENT ZINC METALLOPROTEASE YME1L1"/>
    <property type="match status" value="1"/>
</dbReference>
<dbReference type="Gene3D" id="1.20.58.760">
    <property type="entry name" value="Peptidase M41"/>
    <property type="match status" value="1"/>
</dbReference>
<dbReference type="AlphaFoldDB" id="A0A1G2QF02"/>
<feature type="binding site" evidence="15">
    <location>
        <position position="494"/>
    </location>
    <ligand>
        <name>Zn(2+)</name>
        <dbReference type="ChEBI" id="CHEBI:29105"/>
        <note>catalytic</note>
    </ligand>
</feature>
<comment type="caution">
    <text evidence="15">Lacks conserved residue(s) required for the propagation of feature annotation.</text>
</comment>
<sequence length="619" mass="67876">MIALFFLVLLVAGYSALVENKKETIEIPFSDLANKIQGGQVESVKVVGDKLEVVLKDKTIVKSKKESESSLVAALLDYGVKPEKITATRVEIANNTGWGYWILNLLPFVIPILFLLLFLWLISRQMKGASMQAFTFGQSRARIIDPNDSSQKVMFKDVAGNREAKEELLEIVDFLKNPKKFLEIGARIPKGALLMGAPGTGKTLLARAVAGEAHVPFFYLSGSEFVEMFVGVGASRVRDLFKMAKNAAPAIIFIDEIDAIGRHRGSGMGGGNDEREQTLNQILVEMDGFEPTEKLIVMAATNRPDVLDKALLRPGRFDRRVILDAPDINDREAILKIHATKKPLAEDVNIRVIAQRTPGFSGADLANLMNEAAILAAREDRKTVGQYDLVRSVEKVMLGPERKSHILSEKEKEITAYHEIGHALIASVLPHADPVHKVSIISRGHAAGYTLKLPIEDKKLNSKNEFLDDIAVSLGGYAVEQMIFGDITTGASNDIQVATSLARAMVTRYGMSEKVGPIDFGVGTVSHIGEVPLAEKSASEATWAIIDEEVSALMKNGLARAQEVLTNYRAALDSLSKELVRTETLERAEFEVLLKANGIEPKVDKRIAEEVVTEKKLIV</sequence>
<evidence type="ECO:0000256" key="10">
    <source>
        <dbReference type="ARBA" id="ARBA00022840"/>
    </source>
</evidence>
<evidence type="ECO:0000259" key="18">
    <source>
        <dbReference type="SMART" id="SM00382"/>
    </source>
</evidence>
<dbReference type="GO" id="GO:0006508">
    <property type="term" value="P:proteolysis"/>
    <property type="evidence" value="ECO:0007669"/>
    <property type="project" value="UniProtKB-KW"/>
</dbReference>
<dbReference type="NCBIfam" id="TIGR01241">
    <property type="entry name" value="FtsH_fam"/>
    <property type="match status" value="1"/>
</dbReference>
<evidence type="ECO:0000256" key="3">
    <source>
        <dbReference type="ARBA" id="ARBA00022475"/>
    </source>
</evidence>
<dbReference type="STRING" id="1802438.A2571_00075"/>
<dbReference type="Pfam" id="PF00004">
    <property type="entry name" value="AAA"/>
    <property type="match status" value="1"/>
</dbReference>
<feature type="binding site" evidence="15">
    <location>
        <position position="422"/>
    </location>
    <ligand>
        <name>Zn(2+)</name>
        <dbReference type="ChEBI" id="CHEBI:29105"/>
        <note>catalytic</note>
    </ligand>
</feature>
<evidence type="ECO:0000256" key="9">
    <source>
        <dbReference type="ARBA" id="ARBA00022833"/>
    </source>
</evidence>
<keyword evidence="4 15" id="KW-0645">Protease</keyword>
<dbReference type="Proteomes" id="UP000177043">
    <property type="component" value="Unassembled WGS sequence"/>
</dbReference>
<dbReference type="InterPro" id="IPR027417">
    <property type="entry name" value="P-loop_NTPase"/>
</dbReference>
<comment type="cofactor">
    <cofactor evidence="15">
        <name>Zn(2+)</name>
        <dbReference type="ChEBI" id="CHEBI:29105"/>
    </cofactor>
    <text evidence="15">Binds 1 zinc ion per subunit.</text>
</comment>
<keyword evidence="9 15" id="KW-0862">Zinc</keyword>
<keyword evidence="10 15" id="KW-0067">ATP-binding</keyword>
<evidence type="ECO:0000256" key="17">
    <source>
        <dbReference type="SAM" id="Coils"/>
    </source>
</evidence>
<keyword evidence="3 15" id="KW-1003">Cell membrane</keyword>
<dbReference type="InterPro" id="IPR003960">
    <property type="entry name" value="ATPase_AAA_CS"/>
</dbReference>
<name>A0A1G2QF02_9BACT</name>
<keyword evidence="19" id="KW-0131">Cell cycle</keyword>
<keyword evidence="5 15" id="KW-0812">Transmembrane</keyword>
<dbReference type="FunFam" id="1.20.58.760:FF:000001">
    <property type="entry name" value="ATP-dependent zinc metalloprotease FtsH"/>
    <property type="match status" value="1"/>
</dbReference>
<dbReference type="EMBL" id="MHTJ01000002">
    <property type="protein sequence ID" value="OHA58988.1"/>
    <property type="molecule type" value="Genomic_DNA"/>
</dbReference>
<keyword evidence="8 15" id="KW-0378">Hydrolase</keyword>
<evidence type="ECO:0000256" key="8">
    <source>
        <dbReference type="ARBA" id="ARBA00022801"/>
    </source>
</evidence>
<feature type="binding site" evidence="15">
    <location>
        <position position="418"/>
    </location>
    <ligand>
        <name>Zn(2+)</name>
        <dbReference type="ChEBI" id="CHEBI:29105"/>
        <note>catalytic</note>
    </ligand>
</feature>
<organism evidence="19 20">
    <name type="scientific">Candidatus Vogelbacteria bacterium RIFOXYD1_FULL_44_32</name>
    <dbReference type="NCBI Taxonomy" id="1802438"/>
    <lineage>
        <taxon>Bacteria</taxon>
        <taxon>Candidatus Vogeliibacteriota</taxon>
    </lineage>
</organism>
<feature type="domain" description="AAA+ ATPase" evidence="18">
    <location>
        <begin position="188"/>
        <end position="327"/>
    </location>
</feature>
<dbReference type="GO" id="GO:0005886">
    <property type="term" value="C:plasma membrane"/>
    <property type="evidence" value="ECO:0007669"/>
    <property type="project" value="UniProtKB-SubCell"/>
</dbReference>
<evidence type="ECO:0000256" key="16">
    <source>
        <dbReference type="RuleBase" id="RU003651"/>
    </source>
</evidence>
<dbReference type="GO" id="GO:0004176">
    <property type="term" value="F:ATP-dependent peptidase activity"/>
    <property type="evidence" value="ECO:0007669"/>
    <property type="project" value="InterPro"/>
</dbReference>
<feature type="coiled-coil region" evidence="17">
    <location>
        <begin position="558"/>
        <end position="585"/>
    </location>
</feature>